<dbReference type="SUPFAM" id="SSF48208">
    <property type="entry name" value="Six-hairpin glycosidases"/>
    <property type="match status" value="1"/>
</dbReference>
<dbReference type="Gene3D" id="2.60.40.10">
    <property type="entry name" value="Immunoglobulins"/>
    <property type="match status" value="1"/>
</dbReference>
<evidence type="ECO:0000259" key="7">
    <source>
        <dbReference type="Pfam" id="PF02927"/>
    </source>
</evidence>
<dbReference type="InterPro" id="IPR004197">
    <property type="entry name" value="Cellulase_Ig-like"/>
</dbReference>
<keyword evidence="4 8" id="KW-0326">Glycosidase</keyword>
<sequence length="572" mass="65032">MEENMQLLTNHIGYHANSEKRAILMAALAQHEVASAFLVDAQSDEIVLELNPIGGSKVDNWHMGVFFTIDFSQWTEQGRYYLRYQNIKSQTFEVGDTSLHNRSFSDIIHYFKSQRCGGEFDIADKNAPIVGGSQRVDVHGGWYDASGDVSKYLSHLSYANYLNPQQIPMVVWNMLKAHDLVGKEAEPNFVTSRLLEEALHGAEFLKRMQHPSGFFYMTVFDKWSKDTAQREICAYETQLGHKKSDFEAGFRQGGGMSIAALAKTSQVASLSREQSQDYLEAAKKGYWHLKEHNSRYLNDQTTNIIDEYCALMASIALFQASGEQQYLSEVRHWVEALSQRAQSDQQRSFYWSANSDGSRPYFHAAEAGLPVIALTEYLAIEPDHQRALQVQSLLTQACQFEVSITDETYNPFGYPRQYVKAVDGEKHNAFFVPHNNESGYWWQGENARIASLASMALLAQPHLVNDELKAQLEHYANGCINWILGANPYDMCMLDGHGHNNPDYLPEIGFFNALGGVCNGITSGFEDESDIAFKPEKQKDDMLQNWRWGEQWIPHAGWLLLALALWQQHYKK</sequence>
<feature type="domain" description="Glycoside hydrolase family 9" evidence="6">
    <location>
        <begin position="104"/>
        <end position="503"/>
    </location>
</feature>
<gene>
    <name evidence="8" type="ORF">JCM19240_6036</name>
</gene>
<dbReference type="Pfam" id="PF00759">
    <property type="entry name" value="Glyco_hydro_9"/>
    <property type="match status" value="1"/>
</dbReference>
<keyword evidence="3" id="KW-0119">Carbohydrate metabolism</keyword>
<dbReference type="Proteomes" id="UP000029224">
    <property type="component" value="Unassembled WGS sequence"/>
</dbReference>
<dbReference type="InterPro" id="IPR001701">
    <property type="entry name" value="Glyco_hydro_9"/>
</dbReference>
<keyword evidence="5" id="KW-0624">Polysaccharide degradation</keyword>
<name>A0A090T1L8_9VIBR</name>
<dbReference type="InterPro" id="IPR008928">
    <property type="entry name" value="6-hairpin_glycosidase_sf"/>
</dbReference>
<keyword evidence="2 8" id="KW-0378">Hydrolase</keyword>
<dbReference type="EMBL" id="BBMT01000002">
    <property type="protein sequence ID" value="GAL32604.1"/>
    <property type="molecule type" value="Genomic_DNA"/>
</dbReference>
<dbReference type="AlphaFoldDB" id="A0A090T1L8"/>
<dbReference type="PANTHER" id="PTHR22298">
    <property type="entry name" value="ENDO-1,4-BETA-GLUCANASE"/>
    <property type="match status" value="1"/>
</dbReference>
<dbReference type="Gene3D" id="1.50.10.10">
    <property type="match status" value="1"/>
</dbReference>
<evidence type="ECO:0000256" key="5">
    <source>
        <dbReference type="ARBA" id="ARBA00023326"/>
    </source>
</evidence>
<accession>A0A090T1L8</accession>
<evidence type="ECO:0000313" key="9">
    <source>
        <dbReference type="Proteomes" id="UP000029224"/>
    </source>
</evidence>
<dbReference type="GO" id="GO:0008422">
    <property type="term" value="F:beta-glucosidase activity"/>
    <property type="evidence" value="ECO:0007669"/>
    <property type="project" value="UniProtKB-EC"/>
</dbReference>
<evidence type="ECO:0000259" key="6">
    <source>
        <dbReference type="Pfam" id="PF00759"/>
    </source>
</evidence>
<proteinExistence type="inferred from homology"/>
<dbReference type="GO" id="GO:0008810">
    <property type="term" value="F:cellulase activity"/>
    <property type="evidence" value="ECO:0007669"/>
    <property type="project" value="InterPro"/>
</dbReference>
<evidence type="ECO:0000256" key="3">
    <source>
        <dbReference type="ARBA" id="ARBA00023277"/>
    </source>
</evidence>
<dbReference type="InterPro" id="IPR012341">
    <property type="entry name" value="6hp_glycosidase-like_sf"/>
</dbReference>
<dbReference type="SUPFAM" id="SSF81296">
    <property type="entry name" value="E set domains"/>
    <property type="match status" value="1"/>
</dbReference>
<evidence type="ECO:0000256" key="2">
    <source>
        <dbReference type="ARBA" id="ARBA00022801"/>
    </source>
</evidence>
<dbReference type="CDD" id="cd02850">
    <property type="entry name" value="E_set_Cellulase_N"/>
    <property type="match status" value="1"/>
</dbReference>
<dbReference type="GO" id="GO:0000272">
    <property type="term" value="P:polysaccharide catabolic process"/>
    <property type="evidence" value="ECO:0007669"/>
    <property type="project" value="UniProtKB-KW"/>
</dbReference>
<comment type="similarity">
    <text evidence="1">Belongs to the glycosyl hydrolase 9 (cellulase E) family.</text>
</comment>
<dbReference type="InterPro" id="IPR014756">
    <property type="entry name" value="Ig_E-set"/>
</dbReference>
<evidence type="ECO:0000313" key="8">
    <source>
        <dbReference type="EMBL" id="GAL32604.1"/>
    </source>
</evidence>
<dbReference type="EC" id="3.2.1.21" evidence="8"/>
<reference evidence="8 9" key="1">
    <citation type="submission" date="2014-09" db="EMBL/GenBank/DDBJ databases">
        <title>Vibrio maritimus JCM 19240. (C210) whole genome shotgun sequence.</title>
        <authorList>
            <person name="Sawabe T."/>
            <person name="Meirelles P."/>
            <person name="Nakanishi M."/>
            <person name="Sayaka M."/>
            <person name="Hattori M."/>
            <person name="Ohkuma M."/>
        </authorList>
    </citation>
    <scope>NUCLEOTIDE SEQUENCE [LARGE SCALE GENOMIC DNA]</scope>
    <source>
        <strain evidence="8 9">JCM 19240</strain>
    </source>
</reference>
<dbReference type="InterPro" id="IPR013783">
    <property type="entry name" value="Ig-like_fold"/>
</dbReference>
<comment type="caution">
    <text evidence="8">The sequence shown here is derived from an EMBL/GenBank/DDBJ whole genome shotgun (WGS) entry which is preliminary data.</text>
</comment>
<dbReference type="Pfam" id="PF02927">
    <property type="entry name" value="CelD_N"/>
    <property type="match status" value="1"/>
</dbReference>
<evidence type="ECO:0000256" key="4">
    <source>
        <dbReference type="ARBA" id="ARBA00023295"/>
    </source>
</evidence>
<organism evidence="8 9">
    <name type="scientific">Vibrio maritimus</name>
    <dbReference type="NCBI Taxonomy" id="990268"/>
    <lineage>
        <taxon>Bacteria</taxon>
        <taxon>Pseudomonadati</taxon>
        <taxon>Pseudomonadota</taxon>
        <taxon>Gammaproteobacteria</taxon>
        <taxon>Vibrionales</taxon>
        <taxon>Vibrionaceae</taxon>
        <taxon>Vibrio</taxon>
    </lineage>
</organism>
<protein>
    <submittedName>
        <fullName evidence="8">Glucosamine-link cellobiase</fullName>
        <ecNumber evidence="8">3.2.1.21</ecNumber>
    </submittedName>
</protein>
<reference evidence="8 9" key="2">
    <citation type="submission" date="2014-09" db="EMBL/GenBank/DDBJ databases">
        <authorList>
            <consortium name="NBRP consortium"/>
            <person name="Sawabe T."/>
            <person name="Meirelles P."/>
            <person name="Nakanishi M."/>
            <person name="Sayaka M."/>
            <person name="Hattori M."/>
            <person name="Ohkuma M."/>
        </authorList>
    </citation>
    <scope>NUCLEOTIDE SEQUENCE [LARGE SCALE GENOMIC DNA]</scope>
    <source>
        <strain evidence="8 9">JCM 19240</strain>
    </source>
</reference>
<evidence type="ECO:0000256" key="1">
    <source>
        <dbReference type="ARBA" id="ARBA00007072"/>
    </source>
</evidence>
<keyword evidence="9" id="KW-1185">Reference proteome</keyword>
<feature type="domain" description="Cellulase Ig-like" evidence="7">
    <location>
        <begin position="8"/>
        <end position="88"/>
    </location>
</feature>